<organism evidence="1">
    <name type="scientific">bioreactor metagenome</name>
    <dbReference type="NCBI Taxonomy" id="1076179"/>
    <lineage>
        <taxon>unclassified sequences</taxon>
        <taxon>metagenomes</taxon>
        <taxon>ecological metagenomes</taxon>
    </lineage>
</organism>
<dbReference type="EMBL" id="VSSQ01000001">
    <property type="protein sequence ID" value="MPL55086.1"/>
    <property type="molecule type" value="Genomic_DNA"/>
</dbReference>
<evidence type="ECO:0000313" key="1">
    <source>
        <dbReference type="EMBL" id="MPL55086.1"/>
    </source>
</evidence>
<name>A0A644SKA9_9ZZZZ</name>
<accession>A0A644SKA9</accession>
<proteinExistence type="predicted"/>
<gene>
    <name evidence="1" type="ORF">SDC9_00553</name>
</gene>
<protein>
    <submittedName>
        <fullName evidence="1">Uncharacterized protein</fullName>
    </submittedName>
</protein>
<comment type="caution">
    <text evidence="1">The sequence shown here is derived from an EMBL/GenBank/DDBJ whole genome shotgun (WGS) entry which is preliminary data.</text>
</comment>
<sequence length="115" mass="13907">MIVNKEFFFFRTFDLDNRISKMYQDLVYQFNSKINCNDFFENRGFTLLIGSKNEEIYQNGNFYFLDCVIVFPSSLAYDCTVCWKINEDSEYDFYWTSNFPNDELADYIEKKPCKE</sequence>
<reference evidence="1" key="1">
    <citation type="submission" date="2019-08" db="EMBL/GenBank/DDBJ databases">
        <authorList>
            <person name="Kucharzyk K."/>
            <person name="Murdoch R.W."/>
            <person name="Higgins S."/>
            <person name="Loffler F."/>
        </authorList>
    </citation>
    <scope>NUCLEOTIDE SEQUENCE</scope>
</reference>
<dbReference type="AlphaFoldDB" id="A0A644SKA9"/>